<dbReference type="STRING" id="1797197.A2Y75_07010"/>
<dbReference type="EC" id="3.1.4.-" evidence="2"/>
<dbReference type="PANTHER" id="PTHR11124">
    <property type="entry name" value="VACUOLAR SORTING PROTEIN VPS29"/>
    <property type="match status" value="1"/>
</dbReference>
<sequence>MKRLILLADTHIPKAAAALPQGLLESFKGADMILHAGDIVDISVLDELGTIAPVLAVAGNMDPPEARAVLPDKRVIEVEGKLIGLIHGWGAPTGIERRVMSRFSGVDAIVFGHTHKPLIEQHNGVLLLNPGTPDDSRFSDTLSYIELKIDDGGMEPEIIRL</sequence>
<evidence type="ECO:0000256" key="1">
    <source>
        <dbReference type="ARBA" id="ARBA00008950"/>
    </source>
</evidence>
<dbReference type="InterPro" id="IPR000979">
    <property type="entry name" value="Phosphodiesterase_MJ0936/Vps29"/>
</dbReference>
<dbReference type="Proteomes" id="UP000177876">
    <property type="component" value="Unassembled WGS sequence"/>
</dbReference>
<evidence type="ECO:0000313" key="5">
    <source>
        <dbReference type="Proteomes" id="UP000177876"/>
    </source>
</evidence>
<dbReference type="NCBIfam" id="TIGR00040">
    <property type="entry name" value="yfcE"/>
    <property type="match status" value="1"/>
</dbReference>
<keyword evidence="2" id="KW-0479">Metal-binding</keyword>
<evidence type="ECO:0000256" key="2">
    <source>
        <dbReference type="RuleBase" id="RU362039"/>
    </source>
</evidence>
<dbReference type="InterPro" id="IPR029052">
    <property type="entry name" value="Metallo-depent_PP-like"/>
</dbReference>
<comment type="cofactor">
    <cofactor evidence="2">
        <name>a divalent metal cation</name>
        <dbReference type="ChEBI" id="CHEBI:60240"/>
    </cofactor>
</comment>
<evidence type="ECO:0000259" key="3">
    <source>
        <dbReference type="Pfam" id="PF12850"/>
    </source>
</evidence>
<dbReference type="Gene3D" id="3.60.21.10">
    <property type="match status" value="1"/>
</dbReference>
<dbReference type="GO" id="GO:0016787">
    <property type="term" value="F:hydrolase activity"/>
    <property type="evidence" value="ECO:0007669"/>
    <property type="project" value="UniProtKB-UniRule"/>
</dbReference>
<accession>A0A1F2WJ63</accession>
<name>A0A1F2WJ63_9ACTN</name>
<organism evidence="4 5">
    <name type="scientific">Candidatus Solincola sediminis</name>
    <dbReference type="NCBI Taxonomy" id="1797199"/>
    <lineage>
        <taxon>Bacteria</taxon>
        <taxon>Bacillati</taxon>
        <taxon>Actinomycetota</taxon>
        <taxon>Candidatus Geothermincolia</taxon>
        <taxon>Candidatus Geothermincolales</taxon>
        <taxon>Candidatus Geothermincolaceae</taxon>
        <taxon>Candidatus Solincola</taxon>
    </lineage>
</organism>
<protein>
    <recommendedName>
        <fullName evidence="2">Phosphoesterase</fullName>
        <ecNumber evidence="2">3.1.4.-</ecNumber>
    </recommendedName>
</protein>
<reference evidence="4 5" key="1">
    <citation type="journal article" date="2016" name="Nat. Commun.">
        <title>Thousands of microbial genomes shed light on interconnected biogeochemical processes in an aquifer system.</title>
        <authorList>
            <person name="Anantharaman K."/>
            <person name="Brown C.T."/>
            <person name="Hug L.A."/>
            <person name="Sharon I."/>
            <person name="Castelle C.J."/>
            <person name="Probst A.J."/>
            <person name="Thomas B.C."/>
            <person name="Singh A."/>
            <person name="Wilkins M.J."/>
            <person name="Karaoz U."/>
            <person name="Brodie E.L."/>
            <person name="Williams K.H."/>
            <person name="Hubbard S.S."/>
            <person name="Banfield J.F."/>
        </authorList>
    </citation>
    <scope>NUCLEOTIDE SEQUENCE [LARGE SCALE GENOMIC DNA]</scope>
</reference>
<comment type="similarity">
    <text evidence="1 2">Belongs to the metallophosphoesterase superfamily. YfcE family.</text>
</comment>
<dbReference type="EMBL" id="MELK01000040">
    <property type="protein sequence ID" value="OFW56905.1"/>
    <property type="molecule type" value="Genomic_DNA"/>
</dbReference>
<dbReference type="InterPro" id="IPR024654">
    <property type="entry name" value="Calcineurin-like_PHP_lpxH"/>
</dbReference>
<comment type="caution">
    <text evidence="4">The sequence shown here is derived from an EMBL/GenBank/DDBJ whole genome shotgun (WGS) entry which is preliminary data.</text>
</comment>
<feature type="domain" description="Calcineurin-like phosphoesterase" evidence="3">
    <location>
        <begin position="3"/>
        <end position="151"/>
    </location>
</feature>
<dbReference type="AlphaFoldDB" id="A0A1F2WJ63"/>
<dbReference type="SUPFAM" id="SSF56300">
    <property type="entry name" value="Metallo-dependent phosphatases"/>
    <property type="match status" value="1"/>
</dbReference>
<proteinExistence type="inferred from homology"/>
<dbReference type="Pfam" id="PF12850">
    <property type="entry name" value="Metallophos_2"/>
    <property type="match status" value="1"/>
</dbReference>
<gene>
    <name evidence="4" type="ORF">A2Y75_07010</name>
</gene>
<dbReference type="GO" id="GO:0046872">
    <property type="term" value="F:metal ion binding"/>
    <property type="evidence" value="ECO:0007669"/>
    <property type="project" value="UniProtKB-KW"/>
</dbReference>
<evidence type="ECO:0000313" key="4">
    <source>
        <dbReference type="EMBL" id="OFW56905.1"/>
    </source>
</evidence>